<name>A9NP33_PICSI</name>
<dbReference type="PANTHER" id="PTHR31460:SF0">
    <property type="entry name" value="CALCIUM-DEPENDENT PHOSPHOTRIESTERASE SUPERFAMILY PROTEIN-RELATED"/>
    <property type="match status" value="1"/>
</dbReference>
<accession>A9NP33</accession>
<reference evidence="1" key="1">
    <citation type="journal article" date="2008" name="BMC Genomics">
        <title>A conifer genomics resource of 200,000 spruce (Picea spp.) ESTs and 6,464 high-quality, sequence-finished full-length cDNAs for Sitka spruce (Picea sitchensis).</title>
        <authorList>
            <person name="Ralph S.G."/>
            <person name="Chun H.J."/>
            <person name="Kolosova N."/>
            <person name="Cooper D."/>
            <person name="Oddy C."/>
            <person name="Ritland C.E."/>
            <person name="Kirkpatrick R."/>
            <person name="Moore R."/>
            <person name="Barber S."/>
            <person name="Holt R.A."/>
            <person name="Jones S.J."/>
            <person name="Marra M.A."/>
            <person name="Douglas C.J."/>
            <person name="Ritland K."/>
            <person name="Bohlmann J."/>
        </authorList>
    </citation>
    <scope>NUCLEOTIDE SEQUENCE</scope>
    <source>
        <tissue evidence="1">Green portion of the leader tissue</tissue>
    </source>
</reference>
<reference evidence="2" key="2">
    <citation type="submission" date="2009-02" db="EMBL/GenBank/DDBJ databases">
        <title>Full length sequence-verified cDNA sequences from Sitka spruce (Picea sitchensis).</title>
        <authorList>
            <person name="Reid K.E."/>
            <person name="Liao N."/>
            <person name="Ralph S."/>
            <person name="Kolosova N."/>
            <person name="Oddy C."/>
            <person name="Moore R."/>
            <person name="Mayo M."/>
            <person name="Wagner S."/>
            <person name="King J."/>
            <person name="Yanchuk A."/>
            <person name="Holt R."/>
            <person name="Jones S."/>
            <person name="Marra M."/>
            <person name="Ritland C.E."/>
            <person name="Ritland K."/>
            <person name="Bohlmann J."/>
        </authorList>
    </citation>
    <scope>NUCLEOTIDE SEQUENCE</scope>
    <source>
        <tissue evidence="2">Green portion of the leader tissue</tissue>
    </source>
</reference>
<evidence type="ECO:0000313" key="2">
    <source>
        <dbReference type="EMBL" id="ACN40287.1"/>
    </source>
</evidence>
<dbReference type="PANTHER" id="PTHR31460">
    <property type="match status" value="1"/>
</dbReference>
<dbReference type="InterPro" id="IPR053224">
    <property type="entry name" value="Sensory_adhesion_molecule"/>
</dbReference>
<organism evidence="1">
    <name type="scientific">Picea sitchensis</name>
    <name type="common">Sitka spruce</name>
    <name type="synonym">Pinus sitchensis</name>
    <dbReference type="NCBI Taxonomy" id="3332"/>
    <lineage>
        <taxon>Eukaryota</taxon>
        <taxon>Viridiplantae</taxon>
        <taxon>Streptophyta</taxon>
        <taxon>Embryophyta</taxon>
        <taxon>Tracheophyta</taxon>
        <taxon>Spermatophyta</taxon>
        <taxon>Pinopsida</taxon>
        <taxon>Pinidae</taxon>
        <taxon>Conifers I</taxon>
        <taxon>Pinales</taxon>
        <taxon>Pinaceae</taxon>
        <taxon>Picea</taxon>
    </lineage>
</organism>
<dbReference type="GO" id="GO:0005783">
    <property type="term" value="C:endoplasmic reticulum"/>
    <property type="evidence" value="ECO:0007669"/>
    <property type="project" value="TreeGrafter"/>
</dbReference>
<sequence>MAMASLSIVFALGIALWALITGFLNLEDSKLKGELVEYESQGWLREYASWDAQNQRFLVSFVEGGLGQIRMDGKEETLVKDEDYAGNATLGLEIDRPRNRVLVVVADLLGNRYSALAAYDMKTWRRLFLTELSRLGDEKLFADDVTVDATGNAYVTDTKGNKIWRVSPDGSEVTEIRSPVFTSFPSKLPLSLAGLNGIVFHPDGFLLTIHSWAGVLFKVSLDGSSVRAVNMSALLLLGDGLALLSSNRLVVASGMPSARIVESTDGWQSASLTHRYVGPMHRIATCATVKDDGKVFVSHMIGMGFPKKHVITQAIFAEVARP</sequence>
<evidence type="ECO:0000313" key="1">
    <source>
        <dbReference type="EMBL" id="ABK22394.1"/>
    </source>
</evidence>
<proteinExistence type="evidence at transcript level"/>
<dbReference type="AlphaFoldDB" id="A9NP33"/>
<dbReference type="OMA" id="GPMHRIA"/>
<dbReference type="EMBL" id="BT070787">
    <property type="protein sequence ID" value="ACN40287.1"/>
    <property type="molecule type" value="mRNA"/>
</dbReference>
<evidence type="ECO:0008006" key="3">
    <source>
        <dbReference type="Google" id="ProtNLM"/>
    </source>
</evidence>
<protein>
    <recommendedName>
        <fullName evidence="3">SMP-30/Gluconolactonase/LRE-like region domain-containing protein</fullName>
    </recommendedName>
</protein>
<dbReference type="InterPro" id="IPR011042">
    <property type="entry name" value="6-blade_b-propeller_TolB-like"/>
</dbReference>
<dbReference type="Gene3D" id="2.120.10.30">
    <property type="entry name" value="TolB, C-terminal domain"/>
    <property type="match status" value="1"/>
</dbReference>
<dbReference type="EMBL" id="EF083043">
    <property type="protein sequence ID" value="ABK22394.1"/>
    <property type="molecule type" value="mRNA"/>
</dbReference>
<dbReference type="SUPFAM" id="SSF63829">
    <property type="entry name" value="Calcium-dependent phosphotriesterase"/>
    <property type="match status" value="1"/>
</dbReference>